<evidence type="ECO:0000313" key="9">
    <source>
        <dbReference type="EMBL" id="NMF90568.1"/>
    </source>
</evidence>
<keyword evidence="4" id="KW-0378">Hydrolase</keyword>
<dbReference type="Pfam" id="PF02743">
    <property type="entry name" value="dCache_1"/>
    <property type="match status" value="1"/>
</dbReference>
<keyword evidence="6" id="KW-0472">Membrane</keyword>
<accession>A0ABX1MVF0</accession>
<evidence type="ECO:0000256" key="5">
    <source>
        <dbReference type="ARBA" id="ARBA00022989"/>
    </source>
</evidence>
<feature type="domain" description="HAMP" evidence="8">
    <location>
        <begin position="332"/>
        <end position="384"/>
    </location>
</feature>
<keyword evidence="5" id="KW-1133">Transmembrane helix</keyword>
<dbReference type="RefSeq" id="WP_169207903.1">
    <property type="nucleotide sequence ID" value="NZ_CP059560.1"/>
</dbReference>
<evidence type="ECO:0000256" key="3">
    <source>
        <dbReference type="ARBA" id="ARBA00022692"/>
    </source>
</evidence>
<dbReference type="Proteomes" id="UP000652074">
    <property type="component" value="Unassembled WGS sequence"/>
</dbReference>
<protein>
    <submittedName>
        <fullName evidence="9">SpoIIE family protein phosphatase</fullName>
    </submittedName>
</protein>
<dbReference type="InterPro" id="IPR003660">
    <property type="entry name" value="HAMP_dom"/>
</dbReference>
<dbReference type="InterPro" id="IPR033479">
    <property type="entry name" value="dCache_1"/>
</dbReference>
<evidence type="ECO:0000256" key="2">
    <source>
        <dbReference type="ARBA" id="ARBA00022475"/>
    </source>
</evidence>
<feature type="coiled-coil region" evidence="7">
    <location>
        <begin position="383"/>
        <end position="410"/>
    </location>
</feature>
<reference evidence="9 10" key="1">
    <citation type="submission" date="2019-12" db="EMBL/GenBank/DDBJ databases">
        <title>Comparative genomics gives insights into the taxonomy of the Azoarcus-Aromatoleum group and reveals separate origins of nif in the plant-associated Azoarcus and non-plant-associated Aromatoleum sub-groups.</title>
        <authorList>
            <person name="Lafos M."/>
            <person name="Maluk M."/>
            <person name="Batista M."/>
            <person name="Junghare M."/>
            <person name="Carmona M."/>
            <person name="Faoro H."/>
            <person name="Cruz L.M."/>
            <person name="Battistoni F."/>
            <person name="De Souza E."/>
            <person name="Pedrosa F."/>
            <person name="Chen W.-M."/>
            <person name="Poole P.S."/>
            <person name="Dixon R.A."/>
            <person name="James E.K."/>
        </authorList>
    </citation>
    <scope>NUCLEOTIDE SEQUENCE [LARGE SCALE GENOMIC DNA]</scope>
    <source>
        <strain evidence="9 10">ToN1</strain>
    </source>
</reference>
<organism evidence="9 10">
    <name type="scientific">Aromatoleum petrolei</name>
    <dbReference type="NCBI Taxonomy" id="76116"/>
    <lineage>
        <taxon>Bacteria</taxon>
        <taxon>Pseudomonadati</taxon>
        <taxon>Pseudomonadota</taxon>
        <taxon>Betaproteobacteria</taxon>
        <taxon>Rhodocyclales</taxon>
        <taxon>Rhodocyclaceae</taxon>
        <taxon>Aromatoleum</taxon>
    </lineage>
</organism>
<evidence type="ECO:0000256" key="1">
    <source>
        <dbReference type="ARBA" id="ARBA00004651"/>
    </source>
</evidence>
<evidence type="ECO:0000256" key="4">
    <source>
        <dbReference type="ARBA" id="ARBA00022801"/>
    </source>
</evidence>
<dbReference type="Pfam" id="PF00672">
    <property type="entry name" value="HAMP"/>
    <property type="match status" value="1"/>
</dbReference>
<keyword evidence="10" id="KW-1185">Reference proteome</keyword>
<keyword evidence="3" id="KW-0812">Transmembrane</keyword>
<keyword evidence="7" id="KW-0175">Coiled coil</keyword>
<evidence type="ECO:0000256" key="6">
    <source>
        <dbReference type="ARBA" id="ARBA00023136"/>
    </source>
</evidence>
<sequence>MGLRWKSGLWLGVLLALLLLVALLAGRAGLEAFRTRFGAAFAANHAQLHAQRLVTLITRELSLAQRLAELGSVREFLRDGEGAAATFADLERFRAAFADGSAFLIAHASGDYYFSDSPAAPGPLRPRYTLRRDEPKDAWYYATIAGGRPYALNVNVDETLRVTKVWFNVLVHDGDGGRILGLAGTGLDLTRFLADFVATGEAGATSLIVNGDGVILAHPDPALIEYSALTKASPQRTLQRLVAREDDRAALARTLAELRADPAASRTLEIEFDGRRRIVGAAFVPQLDWYVLSAIDTDAAQVIDENLLWPLALAALALLVLFAAGVSVGANRLILQPLVGLTESARRLAAGDYGLRLHSGRQDELGELTRVFDGMARQIDAHTRELEARVAERTRDLAAARDRIAEAHRQIQDSIRYASLIQHAMLPQEALARALPGAHCVLWQPRDTVGGDLYLFRHDDDGFLLGLIDCAGHGVPGAFMTMIAHAAFDLAVHELGIADPAALLARMDTAIRSLLPEAIAGRQLATNMDAGLCHVDVANGVLRFAGAHLDLYRCVGGRCERIRGGRRSLGERRRGAHPNPTHENQIMPAAGDATYYLSTDGFLDQAGGQHGFGFGASRFAELLATLAAQPMPAQAEALLHTLREHQGPRAQRDDVAVLGFCVPARAASPGQVSGE</sequence>
<gene>
    <name evidence="9" type="ORF">GPA26_19035</name>
</gene>
<dbReference type="EMBL" id="WTVR01000045">
    <property type="protein sequence ID" value="NMF90568.1"/>
    <property type="molecule type" value="Genomic_DNA"/>
</dbReference>
<evidence type="ECO:0000256" key="7">
    <source>
        <dbReference type="SAM" id="Coils"/>
    </source>
</evidence>
<dbReference type="NCBIfam" id="NF038263">
    <property type="entry name" value="prot_phos_SiaA"/>
    <property type="match status" value="1"/>
</dbReference>
<dbReference type="CDD" id="cd06225">
    <property type="entry name" value="HAMP"/>
    <property type="match status" value="1"/>
</dbReference>
<evidence type="ECO:0000313" key="10">
    <source>
        <dbReference type="Proteomes" id="UP000652074"/>
    </source>
</evidence>
<comment type="subcellular location">
    <subcellularLocation>
        <location evidence="1">Cell membrane</location>
        <topology evidence="1">Multi-pass membrane protein</topology>
    </subcellularLocation>
</comment>
<dbReference type="SMART" id="SM00304">
    <property type="entry name" value="HAMP"/>
    <property type="match status" value="1"/>
</dbReference>
<comment type="caution">
    <text evidence="9">The sequence shown here is derived from an EMBL/GenBank/DDBJ whole genome shotgun (WGS) entry which is preliminary data.</text>
</comment>
<dbReference type="Gene3D" id="3.60.40.10">
    <property type="entry name" value="PPM-type phosphatase domain"/>
    <property type="match status" value="1"/>
</dbReference>
<dbReference type="PANTHER" id="PTHR43156:SF9">
    <property type="entry name" value="HAMP DOMAIN-CONTAINING PROTEIN"/>
    <property type="match status" value="1"/>
</dbReference>
<dbReference type="PROSITE" id="PS50885">
    <property type="entry name" value="HAMP"/>
    <property type="match status" value="1"/>
</dbReference>
<proteinExistence type="predicted"/>
<name>A0ABX1MVF0_9RHOO</name>
<dbReference type="PANTHER" id="PTHR43156">
    <property type="entry name" value="STAGE II SPORULATION PROTEIN E-RELATED"/>
    <property type="match status" value="1"/>
</dbReference>
<dbReference type="SUPFAM" id="SSF158472">
    <property type="entry name" value="HAMP domain-like"/>
    <property type="match status" value="1"/>
</dbReference>
<evidence type="ECO:0000259" key="8">
    <source>
        <dbReference type="PROSITE" id="PS50885"/>
    </source>
</evidence>
<dbReference type="Gene3D" id="3.30.450.20">
    <property type="entry name" value="PAS domain"/>
    <property type="match status" value="1"/>
</dbReference>
<dbReference type="Pfam" id="PF07228">
    <property type="entry name" value="SpoIIE"/>
    <property type="match status" value="1"/>
</dbReference>
<keyword evidence="2" id="KW-1003">Cell membrane</keyword>
<dbReference type="InterPro" id="IPR001932">
    <property type="entry name" value="PPM-type_phosphatase-like_dom"/>
</dbReference>
<dbReference type="InterPro" id="IPR052016">
    <property type="entry name" value="Bact_Sigma-Reg"/>
</dbReference>
<dbReference type="Gene3D" id="6.10.340.10">
    <property type="match status" value="1"/>
</dbReference>
<dbReference type="InterPro" id="IPR036457">
    <property type="entry name" value="PPM-type-like_dom_sf"/>
</dbReference>